<evidence type="ECO:0000259" key="12">
    <source>
        <dbReference type="PROSITE" id="PS50110"/>
    </source>
</evidence>
<keyword evidence="15" id="KW-1185">Reference proteome</keyword>
<feature type="modified residue" description="Phosphohistidine" evidence="10">
    <location>
        <position position="181"/>
    </location>
</feature>
<name>A0ABX2LR74_9BURK</name>
<dbReference type="InterPro" id="IPR036641">
    <property type="entry name" value="HPT_dom_sf"/>
</dbReference>
<evidence type="ECO:0000256" key="5">
    <source>
        <dbReference type="ARBA" id="ARBA00022741"/>
    </source>
</evidence>
<dbReference type="InterPro" id="IPR001789">
    <property type="entry name" value="Sig_transdc_resp-reg_receiver"/>
</dbReference>
<dbReference type="RefSeq" id="WP_079215590.1">
    <property type="nucleotide sequence ID" value="NZ_CP018845.1"/>
</dbReference>
<proteinExistence type="predicted"/>
<keyword evidence="2" id="KW-1003">Cell membrane</keyword>
<keyword evidence="3 11" id="KW-0597">Phosphoprotein</keyword>
<keyword evidence="6" id="KW-0067">ATP-binding</keyword>
<feature type="domain" description="Response regulatory" evidence="12">
    <location>
        <begin position="7"/>
        <end position="127"/>
    </location>
</feature>
<dbReference type="SMART" id="SM00448">
    <property type="entry name" value="REC"/>
    <property type="match status" value="1"/>
</dbReference>
<evidence type="ECO:0000256" key="7">
    <source>
        <dbReference type="ARBA" id="ARBA00022989"/>
    </source>
</evidence>
<organism evidence="14 15">
    <name type="scientific">Herbaspirillum robiniae</name>
    <dbReference type="NCBI Taxonomy" id="2014887"/>
    <lineage>
        <taxon>Bacteria</taxon>
        <taxon>Pseudomonadati</taxon>
        <taxon>Pseudomonadota</taxon>
        <taxon>Betaproteobacteria</taxon>
        <taxon>Burkholderiales</taxon>
        <taxon>Oxalobacteraceae</taxon>
        <taxon>Herbaspirillum</taxon>
    </lineage>
</organism>
<evidence type="ECO:0000259" key="13">
    <source>
        <dbReference type="PROSITE" id="PS50894"/>
    </source>
</evidence>
<dbReference type="InterPro" id="IPR008207">
    <property type="entry name" value="Sig_transdc_His_kin_Hpt_dom"/>
</dbReference>
<feature type="modified residue" description="4-aspartylphosphate" evidence="11">
    <location>
        <position position="56"/>
    </location>
</feature>
<sequence length="229" mass="24206">MNAEGPQVLVVDDSATSRLVIEKQLRKFGCRVDGAEDGRSALAAMQSRRYDLVLLDCYMPDMNGYEVARLVREREGEGTDDGYTPLIGISAEADAAHVQLCLDSGMDGILGKPLPIEEFKKMLALWCDYDADSGAATAVAVPDAGAVDLEALFKTTSRQDLQAMLAAHAKSDAQAVARLAHRMKGAALTMNRAPMVAALERIEDAVRNGAAGAAAVGELIAALEAALAD</sequence>
<reference evidence="14 15" key="1">
    <citation type="journal article" date="2020" name="Front. Plant Sci.">
        <title>Isolation of Rhizosphere Bacteria That Improve Quality and Water Stress Tolerance in Greenhouse Ornamentals.</title>
        <authorList>
            <person name="Nordstedt N.P."/>
            <person name="Jones M.L."/>
        </authorList>
    </citation>
    <scope>NUCLEOTIDE SEQUENCE [LARGE SCALE GENOMIC DNA]</scope>
    <source>
        <strain evidence="14 15">C6C2</strain>
    </source>
</reference>
<dbReference type="SUPFAM" id="SSF47226">
    <property type="entry name" value="Histidine-containing phosphotransfer domain, HPT domain"/>
    <property type="match status" value="1"/>
</dbReference>
<accession>A0ABX2LR74</accession>
<dbReference type="PANTHER" id="PTHR45339:SF1">
    <property type="entry name" value="HYBRID SIGNAL TRANSDUCTION HISTIDINE KINASE J"/>
    <property type="match status" value="1"/>
</dbReference>
<dbReference type="CDD" id="cd17546">
    <property type="entry name" value="REC_hyHK_CKI1_RcsC-like"/>
    <property type="match status" value="1"/>
</dbReference>
<keyword evidence="5" id="KW-0547">Nucleotide-binding</keyword>
<dbReference type="Proteomes" id="UP000536746">
    <property type="component" value="Unassembled WGS sequence"/>
</dbReference>
<feature type="domain" description="HPt" evidence="13">
    <location>
        <begin position="142"/>
        <end position="229"/>
    </location>
</feature>
<evidence type="ECO:0000256" key="1">
    <source>
        <dbReference type="ARBA" id="ARBA00004651"/>
    </source>
</evidence>
<evidence type="ECO:0000256" key="10">
    <source>
        <dbReference type="PROSITE-ProRule" id="PRU00110"/>
    </source>
</evidence>
<dbReference type="EMBL" id="JABFMT010000003">
    <property type="protein sequence ID" value="NUU00904.1"/>
    <property type="molecule type" value="Genomic_DNA"/>
</dbReference>
<comment type="subcellular location">
    <subcellularLocation>
        <location evidence="1">Cell membrane</location>
        <topology evidence="1">Multi-pass membrane protein</topology>
    </subcellularLocation>
</comment>
<evidence type="ECO:0000313" key="15">
    <source>
        <dbReference type="Proteomes" id="UP000536746"/>
    </source>
</evidence>
<keyword evidence="7" id="KW-1133">Transmembrane helix</keyword>
<evidence type="ECO:0000256" key="3">
    <source>
        <dbReference type="ARBA" id="ARBA00022553"/>
    </source>
</evidence>
<dbReference type="Gene3D" id="3.40.50.2300">
    <property type="match status" value="1"/>
</dbReference>
<gene>
    <name evidence="14" type="ORF">HNO84_04790</name>
</gene>
<dbReference type="PANTHER" id="PTHR45339">
    <property type="entry name" value="HYBRID SIGNAL TRANSDUCTION HISTIDINE KINASE J"/>
    <property type="match status" value="1"/>
</dbReference>
<dbReference type="Gene3D" id="1.20.120.160">
    <property type="entry name" value="HPT domain"/>
    <property type="match status" value="1"/>
</dbReference>
<comment type="caution">
    <text evidence="14">The sequence shown here is derived from an EMBL/GenBank/DDBJ whole genome shotgun (WGS) entry which is preliminary data.</text>
</comment>
<dbReference type="PROSITE" id="PS50110">
    <property type="entry name" value="RESPONSE_REGULATORY"/>
    <property type="match status" value="1"/>
</dbReference>
<dbReference type="InterPro" id="IPR011006">
    <property type="entry name" value="CheY-like_superfamily"/>
</dbReference>
<evidence type="ECO:0000256" key="11">
    <source>
        <dbReference type="PROSITE-ProRule" id="PRU00169"/>
    </source>
</evidence>
<dbReference type="Pfam" id="PF00072">
    <property type="entry name" value="Response_reg"/>
    <property type="match status" value="1"/>
</dbReference>
<dbReference type="SUPFAM" id="SSF52172">
    <property type="entry name" value="CheY-like"/>
    <property type="match status" value="1"/>
</dbReference>
<evidence type="ECO:0000256" key="8">
    <source>
        <dbReference type="ARBA" id="ARBA00023012"/>
    </source>
</evidence>
<evidence type="ECO:0000256" key="6">
    <source>
        <dbReference type="ARBA" id="ARBA00022840"/>
    </source>
</evidence>
<keyword evidence="4" id="KW-0812">Transmembrane</keyword>
<evidence type="ECO:0000313" key="14">
    <source>
        <dbReference type="EMBL" id="NUU00904.1"/>
    </source>
</evidence>
<evidence type="ECO:0000256" key="2">
    <source>
        <dbReference type="ARBA" id="ARBA00022475"/>
    </source>
</evidence>
<evidence type="ECO:0000256" key="9">
    <source>
        <dbReference type="ARBA" id="ARBA00023136"/>
    </source>
</evidence>
<keyword evidence="9" id="KW-0472">Membrane</keyword>
<evidence type="ECO:0000256" key="4">
    <source>
        <dbReference type="ARBA" id="ARBA00022692"/>
    </source>
</evidence>
<protein>
    <submittedName>
        <fullName evidence="14">Response regulator</fullName>
    </submittedName>
</protein>
<dbReference type="PROSITE" id="PS50894">
    <property type="entry name" value="HPT"/>
    <property type="match status" value="1"/>
</dbReference>
<dbReference type="Pfam" id="PF01627">
    <property type="entry name" value="Hpt"/>
    <property type="match status" value="1"/>
</dbReference>
<keyword evidence="8" id="KW-0902">Two-component regulatory system</keyword>